<dbReference type="Gene3D" id="3.40.50.450">
    <property type="match status" value="1"/>
</dbReference>
<organism evidence="3 4">
    <name type="scientific">Desulforamulus reducens (strain ATCC BAA-1160 / DSM 100696 / MI-1)</name>
    <name type="common">Desulfotomaculum reducens</name>
    <dbReference type="NCBI Taxonomy" id="349161"/>
    <lineage>
        <taxon>Bacteria</taxon>
        <taxon>Bacillati</taxon>
        <taxon>Bacillota</taxon>
        <taxon>Clostridia</taxon>
        <taxon>Eubacteriales</taxon>
        <taxon>Peptococcaceae</taxon>
        <taxon>Desulforamulus</taxon>
    </lineage>
</organism>
<dbReference type="RefSeq" id="WP_011878260.1">
    <property type="nucleotide sequence ID" value="NC_009253.1"/>
</dbReference>
<dbReference type="PANTHER" id="PTHR43022:SF1">
    <property type="entry name" value="PROTEIN SMF"/>
    <property type="match status" value="1"/>
</dbReference>
<dbReference type="KEGG" id="drm:Dred_1928"/>
<dbReference type="EMBL" id="CP000612">
    <property type="protein sequence ID" value="ABO50449.1"/>
    <property type="molecule type" value="Genomic_DNA"/>
</dbReference>
<dbReference type="SUPFAM" id="SSF102405">
    <property type="entry name" value="MCP/YpsA-like"/>
    <property type="match status" value="1"/>
</dbReference>
<dbReference type="Proteomes" id="UP000001556">
    <property type="component" value="Chromosome"/>
</dbReference>
<accession>A4J5U6</accession>
<feature type="domain" description="Smf/DprA SLOG" evidence="2">
    <location>
        <begin position="11"/>
        <end position="144"/>
    </location>
</feature>
<proteinExistence type="inferred from homology"/>
<evidence type="ECO:0000313" key="3">
    <source>
        <dbReference type="EMBL" id="ABO50449.1"/>
    </source>
</evidence>
<dbReference type="STRING" id="349161.Dred_1928"/>
<dbReference type="HOGENOM" id="CLU_1419429_0_0_9"/>
<evidence type="ECO:0000313" key="4">
    <source>
        <dbReference type="Proteomes" id="UP000001556"/>
    </source>
</evidence>
<dbReference type="GO" id="GO:0009294">
    <property type="term" value="P:DNA-mediated transformation"/>
    <property type="evidence" value="ECO:0007669"/>
    <property type="project" value="InterPro"/>
</dbReference>
<keyword evidence="4" id="KW-1185">Reference proteome</keyword>
<dbReference type="InterPro" id="IPR057666">
    <property type="entry name" value="DrpA_SLOG"/>
</dbReference>
<dbReference type="InterPro" id="IPR003488">
    <property type="entry name" value="DprA"/>
</dbReference>
<dbReference type="OrthoDB" id="9785707at2"/>
<dbReference type="PANTHER" id="PTHR43022">
    <property type="entry name" value="PROTEIN SMF"/>
    <property type="match status" value="1"/>
</dbReference>
<name>A4J5U6_DESRM</name>
<sequence length="192" mass="21006">MYHYLGFFPENKEIIAIIGPRRPIKGSSASEILQHQRDCDIAYHLAQQAARKDVVVLSGLATGIDTAAHLGCLDAGGITVAVVPFGLSAPISPAENRSLFHQIVHKGGCIVSQFKPKQPAAKWTFIVRDKTQAELSSKIVVVGTFPPNGLIVGGTRHCALWGRKMGKPLFHYREFNGQYVIYKDQQVSIGEI</sequence>
<dbReference type="Pfam" id="PF02481">
    <property type="entry name" value="DNA_processg_A"/>
    <property type="match status" value="1"/>
</dbReference>
<comment type="similarity">
    <text evidence="1">Belongs to the DprA/Smf family.</text>
</comment>
<gene>
    <name evidence="3" type="ordered locus">Dred_1928</name>
</gene>
<protein>
    <submittedName>
        <fullName evidence="3">Rossmann fold nucleotide-binding protein involved in DNA uptake-like protein</fullName>
    </submittedName>
</protein>
<reference evidence="3 4" key="1">
    <citation type="submission" date="2007-03" db="EMBL/GenBank/DDBJ databases">
        <title>Complete sequence of Desulfotomaculum reducens MI-1.</title>
        <authorList>
            <consortium name="US DOE Joint Genome Institute"/>
            <person name="Copeland A."/>
            <person name="Lucas S."/>
            <person name="Lapidus A."/>
            <person name="Barry K."/>
            <person name="Detter J.C."/>
            <person name="Glavina del Rio T."/>
            <person name="Hammon N."/>
            <person name="Israni S."/>
            <person name="Dalin E."/>
            <person name="Tice H."/>
            <person name="Pitluck S."/>
            <person name="Sims D."/>
            <person name="Brettin T."/>
            <person name="Bruce D."/>
            <person name="Han C."/>
            <person name="Tapia R."/>
            <person name="Schmutz J."/>
            <person name="Larimer F."/>
            <person name="Land M."/>
            <person name="Hauser L."/>
            <person name="Kyrpides N."/>
            <person name="Kim E."/>
            <person name="Tebo B.M."/>
            <person name="Richardson P."/>
        </authorList>
    </citation>
    <scope>NUCLEOTIDE SEQUENCE [LARGE SCALE GENOMIC DNA]</scope>
    <source>
        <strain evidence="3 4">MI-1</strain>
    </source>
</reference>
<evidence type="ECO:0000259" key="2">
    <source>
        <dbReference type="Pfam" id="PF02481"/>
    </source>
</evidence>
<evidence type="ECO:0000256" key="1">
    <source>
        <dbReference type="ARBA" id="ARBA00006525"/>
    </source>
</evidence>
<dbReference type="AlphaFoldDB" id="A4J5U6"/>
<dbReference type="eggNOG" id="COG0758">
    <property type="taxonomic scope" value="Bacteria"/>
</dbReference>